<comment type="caution">
    <text evidence="1">The sequence shown here is derived from an EMBL/GenBank/DDBJ whole genome shotgun (WGS) entry which is preliminary data.</text>
</comment>
<gene>
    <name evidence="1" type="ORF">MLD38_022492</name>
</gene>
<evidence type="ECO:0000313" key="2">
    <source>
        <dbReference type="Proteomes" id="UP001057402"/>
    </source>
</evidence>
<protein>
    <submittedName>
        <fullName evidence="1">Uncharacterized protein</fullName>
    </submittedName>
</protein>
<keyword evidence="2" id="KW-1185">Reference proteome</keyword>
<proteinExistence type="predicted"/>
<organism evidence="1 2">
    <name type="scientific">Melastoma candidum</name>
    <dbReference type="NCBI Taxonomy" id="119954"/>
    <lineage>
        <taxon>Eukaryota</taxon>
        <taxon>Viridiplantae</taxon>
        <taxon>Streptophyta</taxon>
        <taxon>Embryophyta</taxon>
        <taxon>Tracheophyta</taxon>
        <taxon>Spermatophyta</taxon>
        <taxon>Magnoliopsida</taxon>
        <taxon>eudicotyledons</taxon>
        <taxon>Gunneridae</taxon>
        <taxon>Pentapetalae</taxon>
        <taxon>rosids</taxon>
        <taxon>malvids</taxon>
        <taxon>Myrtales</taxon>
        <taxon>Melastomataceae</taxon>
        <taxon>Melastomatoideae</taxon>
        <taxon>Melastomateae</taxon>
        <taxon>Melastoma</taxon>
    </lineage>
</organism>
<name>A0ACB9QSJ8_9MYRT</name>
<accession>A0ACB9QSJ8</accession>
<dbReference type="EMBL" id="CM042885">
    <property type="protein sequence ID" value="KAI4366638.1"/>
    <property type="molecule type" value="Genomic_DNA"/>
</dbReference>
<sequence>MASKAFLFLVLVISVLLLNNSVMSVVEESAAESAYPPPPPPPPPRHPTVAIPPKKSYQFCVQKCEARCKGHRRIKPCMKACTHCCKRSNQCVPPGTSGNQQACSNWTYIAIHGVSTQCP</sequence>
<dbReference type="Proteomes" id="UP001057402">
    <property type="component" value="Chromosome 6"/>
</dbReference>
<reference evidence="2" key="1">
    <citation type="journal article" date="2023" name="Front. Plant Sci.">
        <title>Chromosomal-level genome assembly of Melastoma candidum provides insights into trichome evolution.</title>
        <authorList>
            <person name="Zhong Y."/>
            <person name="Wu W."/>
            <person name="Sun C."/>
            <person name="Zou P."/>
            <person name="Liu Y."/>
            <person name="Dai S."/>
            <person name="Zhou R."/>
        </authorList>
    </citation>
    <scope>NUCLEOTIDE SEQUENCE [LARGE SCALE GENOMIC DNA]</scope>
</reference>
<evidence type="ECO:0000313" key="1">
    <source>
        <dbReference type="EMBL" id="KAI4366638.1"/>
    </source>
</evidence>